<dbReference type="InterPro" id="IPR013325">
    <property type="entry name" value="RNA_pol_sigma_r2"/>
</dbReference>
<dbReference type="Gene3D" id="1.10.10.10">
    <property type="entry name" value="Winged helix-like DNA-binding domain superfamily/Winged helix DNA-binding domain"/>
    <property type="match status" value="1"/>
</dbReference>
<evidence type="ECO:0000313" key="10">
    <source>
        <dbReference type="Proteomes" id="UP000613512"/>
    </source>
</evidence>
<dbReference type="EMBL" id="BMEY01000028">
    <property type="protein sequence ID" value="GGA91099.1"/>
    <property type="molecule type" value="Genomic_DNA"/>
</dbReference>
<evidence type="ECO:0000256" key="5">
    <source>
        <dbReference type="ARBA" id="ARBA00023163"/>
    </source>
</evidence>
<dbReference type="InterPro" id="IPR039425">
    <property type="entry name" value="RNA_pol_sigma-70-like"/>
</dbReference>
<dbReference type="Pfam" id="PF04542">
    <property type="entry name" value="Sigma70_r2"/>
    <property type="match status" value="1"/>
</dbReference>
<accession>A0A916WEJ9</accession>
<evidence type="ECO:0000313" key="9">
    <source>
        <dbReference type="EMBL" id="GGA91099.1"/>
    </source>
</evidence>
<reference evidence="9" key="1">
    <citation type="journal article" date="2014" name="Int. J. Syst. Evol. Microbiol.">
        <title>Complete genome sequence of Corynebacterium casei LMG S-19264T (=DSM 44701T), isolated from a smear-ripened cheese.</title>
        <authorList>
            <consortium name="US DOE Joint Genome Institute (JGI-PGF)"/>
            <person name="Walter F."/>
            <person name="Albersmeier A."/>
            <person name="Kalinowski J."/>
            <person name="Ruckert C."/>
        </authorList>
    </citation>
    <scope>NUCLEOTIDE SEQUENCE</scope>
    <source>
        <strain evidence="9">CGMCC 1.12408</strain>
    </source>
</reference>
<dbReference type="CDD" id="cd06171">
    <property type="entry name" value="Sigma70_r4"/>
    <property type="match status" value="1"/>
</dbReference>
<reference evidence="9" key="2">
    <citation type="submission" date="2020-09" db="EMBL/GenBank/DDBJ databases">
        <authorList>
            <person name="Sun Q."/>
            <person name="Zhou Y."/>
        </authorList>
    </citation>
    <scope>NUCLEOTIDE SEQUENCE</scope>
    <source>
        <strain evidence="9">CGMCC 1.12408</strain>
    </source>
</reference>
<dbReference type="InterPro" id="IPR000838">
    <property type="entry name" value="RNA_pol_sigma70_ECF_CS"/>
</dbReference>
<keyword evidence="5 6" id="KW-0804">Transcription</keyword>
<keyword evidence="4 6" id="KW-0238">DNA-binding</keyword>
<dbReference type="SUPFAM" id="SSF88659">
    <property type="entry name" value="Sigma3 and sigma4 domains of RNA polymerase sigma factors"/>
    <property type="match status" value="1"/>
</dbReference>
<keyword evidence="10" id="KW-1185">Reference proteome</keyword>
<sequence>MTNSTELNGDIELIYQRHYLDVYKFLICFVGNRNEAEDLTQEVFIRVLKNSSNFNYQSKLSTWILSIAKHTAIDHLRRKKFTSIFKDSFFNQIPEESNNPEQVVDEKENKELIRAAITSLKPHYRAVVILRGINEFSIRETAEILGCKESKVKVDYHRALKILRRKLIPSREVFENANG</sequence>
<dbReference type="InterPro" id="IPR013324">
    <property type="entry name" value="RNA_pol_sigma_r3/r4-like"/>
</dbReference>
<evidence type="ECO:0000256" key="2">
    <source>
        <dbReference type="ARBA" id="ARBA00023015"/>
    </source>
</evidence>
<comment type="similarity">
    <text evidence="1 6">Belongs to the sigma-70 factor family. ECF subfamily.</text>
</comment>
<proteinExistence type="inferred from homology"/>
<dbReference type="SUPFAM" id="SSF88946">
    <property type="entry name" value="Sigma2 domain of RNA polymerase sigma factors"/>
    <property type="match status" value="1"/>
</dbReference>
<dbReference type="NCBIfam" id="TIGR02937">
    <property type="entry name" value="sigma70-ECF"/>
    <property type="match status" value="1"/>
</dbReference>
<dbReference type="GO" id="GO:0003677">
    <property type="term" value="F:DNA binding"/>
    <property type="evidence" value="ECO:0007669"/>
    <property type="project" value="UniProtKB-KW"/>
</dbReference>
<dbReference type="Proteomes" id="UP000613512">
    <property type="component" value="Unassembled WGS sequence"/>
</dbReference>
<dbReference type="GO" id="GO:0006352">
    <property type="term" value="P:DNA-templated transcription initiation"/>
    <property type="evidence" value="ECO:0007669"/>
    <property type="project" value="InterPro"/>
</dbReference>
<protein>
    <recommendedName>
        <fullName evidence="6">RNA polymerase sigma factor</fullName>
    </recommendedName>
</protein>
<feature type="domain" description="RNA polymerase sigma factor 70 region 4 type 2" evidence="8">
    <location>
        <begin position="111"/>
        <end position="162"/>
    </location>
</feature>
<comment type="caution">
    <text evidence="9">The sequence shown here is derived from an EMBL/GenBank/DDBJ whole genome shotgun (WGS) entry which is preliminary data.</text>
</comment>
<dbReference type="Pfam" id="PF08281">
    <property type="entry name" value="Sigma70_r4_2"/>
    <property type="match status" value="1"/>
</dbReference>
<dbReference type="Gene3D" id="1.10.1740.10">
    <property type="match status" value="1"/>
</dbReference>
<dbReference type="GO" id="GO:0016987">
    <property type="term" value="F:sigma factor activity"/>
    <property type="evidence" value="ECO:0007669"/>
    <property type="project" value="UniProtKB-KW"/>
</dbReference>
<evidence type="ECO:0000256" key="4">
    <source>
        <dbReference type="ARBA" id="ARBA00023125"/>
    </source>
</evidence>
<dbReference type="PROSITE" id="PS01063">
    <property type="entry name" value="SIGMA70_ECF"/>
    <property type="match status" value="1"/>
</dbReference>
<feature type="domain" description="RNA polymerase sigma-70 region 2" evidence="7">
    <location>
        <begin position="14"/>
        <end position="80"/>
    </location>
</feature>
<keyword evidence="3 6" id="KW-0731">Sigma factor</keyword>
<evidence type="ECO:0000259" key="7">
    <source>
        <dbReference type="Pfam" id="PF04542"/>
    </source>
</evidence>
<evidence type="ECO:0000256" key="3">
    <source>
        <dbReference type="ARBA" id="ARBA00023082"/>
    </source>
</evidence>
<name>A0A916WEJ9_9BACI</name>
<evidence type="ECO:0000256" key="1">
    <source>
        <dbReference type="ARBA" id="ARBA00010641"/>
    </source>
</evidence>
<dbReference type="AlphaFoldDB" id="A0A916WEJ9"/>
<dbReference type="GO" id="GO:0006950">
    <property type="term" value="P:response to stress"/>
    <property type="evidence" value="ECO:0007669"/>
    <property type="project" value="UniProtKB-ARBA"/>
</dbReference>
<dbReference type="InterPro" id="IPR013249">
    <property type="entry name" value="RNA_pol_sigma70_r4_t2"/>
</dbReference>
<dbReference type="InterPro" id="IPR007627">
    <property type="entry name" value="RNA_pol_sigma70_r2"/>
</dbReference>
<dbReference type="RefSeq" id="WP_229740807.1">
    <property type="nucleotide sequence ID" value="NZ_BMEY01000028.1"/>
</dbReference>
<organism evidence="9 10">
    <name type="scientific">Ornithinibacillus halotolerans</name>
    <dbReference type="NCBI Taxonomy" id="1274357"/>
    <lineage>
        <taxon>Bacteria</taxon>
        <taxon>Bacillati</taxon>
        <taxon>Bacillota</taxon>
        <taxon>Bacilli</taxon>
        <taxon>Bacillales</taxon>
        <taxon>Bacillaceae</taxon>
        <taxon>Ornithinibacillus</taxon>
    </lineage>
</organism>
<gene>
    <name evidence="9" type="primary">sigX</name>
    <name evidence="9" type="ORF">GCM10008025_37020</name>
</gene>
<dbReference type="InterPro" id="IPR014284">
    <property type="entry name" value="RNA_pol_sigma-70_dom"/>
</dbReference>
<dbReference type="InterPro" id="IPR036388">
    <property type="entry name" value="WH-like_DNA-bd_sf"/>
</dbReference>
<keyword evidence="2 6" id="KW-0805">Transcription regulation</keyword>
<evidence type="ECO:0000259" key="8">
    <source>
        <dbReference type="Pfam" id="PF08281"/>
    </source>
</evidence>
<dbReference type="PANTHER" id="PTHR43133:SF60">
    <property type="entry name" value="RNA POLYMERASE SIGMA FACTOR SIGV"/>
    <property type="match status" value="1"/>
</dbReference>
<evidence type="ECO:0000256" key="6">
    <source>
        <dbReference type="RuleBase" id="RU000716"/>
    </source>
</evidence>
<dbReference type="PANTHER" id="PTHR43133">
    <property type="entry name" value="RNA POLYMERASE ECF-TYPE SIGMA FACTO"/>
    <property type="match status" value="1"/>
</dbReference>